<dbReference type="Proteomes" id="UP001623330">
    <property type="component" value="Unassembled WGS sequence"/>
</dbReference>
<dbReference type="Gene3D" id="3.20.20.100">
    <property type="entry name" value="NADP-dependent oxidoreductase domain"/>
    <property type="match status" value="1"/>
</dbReference>
<name>A0ABR4NYE0_9SACH</name>
<organism evidence="3 4">
    <name type="scientific">Nakaseomyces bracarensis</name>
    <dbReference type="NCBI Taxonomy" id="273131"/>
    <lineage>
        <taxon>Eukaryota</taxon>
        <taxon>Fungi</taxon>
        <taxon>Dikarya</taxon>
        <taxon>Ascomycota</taxon>
        <taxon>Saccharomycotina</taxon>
        <taxon>Saccharomycetes</taxon>
        <taxon>Saccharomycetales</taxon>
        <taxon>Saccharomycetaceae</taxon>
        <taxon>Nakaseomyces</taxon>
    </lineage>
</organism>
<feature type="domain" description="NADP-dependent oxidoreductase" evidence="2">
    <location>
        <begin position="41"/>
        <end position="356"/>
    </location>
</feature>
<comment type="caution">
    <text evidence="3">The sequence shown here is derived from an EMBL/GenBank/DDBJ whole genome shotgun (WGS) entry which is preliminary data.</text>
</comment>
<dbReference type="InterPro" id="IPR023210">
    <property type="entry name" value="NADP_OxRdtase_dom"/>
</dbReference>
<accession>A0ABR4NYE0</accession>
<gene>
    <name evidence="3" type="ORF">RNJ44_03869</name>
</gene>
<proteinExistence type="predicted"/>
<keyword evidence="4" id="KW-1185">Reference proteome</keyword>
<dbReference type="CDD" id="cd19077">
    <property type="entry name" value="AKR_AKR8A1-2"/>
    <property type="match status" value="1"/>
</dbReference>
<evidence type="ECO:0000259" key="2">
    <source>
        <dbReference type="Pfam" id="PF00248"/>
    </source>
</evidence>
<sequence>MGHSPKSRAKLYWYPHKKPKGSIIMSKVKEIKTELEKIGTGYGLTSLTTRTYKVEKSNAFASLKKAIELAKESGHKAYFNAGEFYGPNYANLKLLKDFFNEYPNLRSDVLISCKGALDNSTLAAKGKYDDVVASVKVCLKEIGGYIDIFEPARIDMSICKPGQVYPEETFEAITPFVDSGEIGSISLSEVNADQINAIVRDYSDYLVCVEVELSLFCDDILKDGVAKACSDHNLAIICYSPLGRGMLTGQWNTNADIPDEDFRKKLRIFQDDALQNNRKLVEFVQSEIVSKRPAEKQITMAQVALAWIRKWSHSAMYPNSRFIPIPSGSTAARVAENFDESKSVISVDEFTKINNFVDTFVPSGGRYEFI</sequence>
<keyword evidence="1" id="KW-0560">Oxidoreductase</keyword>
<dbReference type="InterPro" id="IPR050791">
    <property type="entry name" value="Aldo-Keto_reductase"/>
</dbReference>
<protein>
    <recommendedName>
        <fullName evidence="2">NADP-dependent oxidoreductase domain-containing protein</fullName>
    </recommendedName>
</protein>
<dbReference type="Pfam" id="PF00248">
    <property type="entry name" value="Aldo_ket_red"/>
    <property type="match status" value="1"/>
</dbReference>
<reference evidence="3 4" key="1">
    <citation type="submission" date="2024-05" db="EMBL/GenBank/DDBJ databases">
        <title>Long read based assembly of the Candida bracarensis genome reveals expanded adhesin content.</title>
        <authorList>
            <person name="Marcet-Houben M."/>
            <person name="Ksiezopolska E."/>
            <person name="Gabaldon T."/>
        </authorList>
    </citation>
    <scope>NUCLEOTIDE SEQUENCE [LARGE SCALE GENOMIC DNA]</scope>
    <source>
        <strain evidence="3 4">CBM6</strain>
    </source>
</reference>
<dbReference type="SUPFAM" id="SSF51430">
    <property type="entry name" value="NAD(P)-linked oxidoreductase"/>
    <property type="match status" value="1"/>
</dbReference>
<evidence type="ECO:0000256" key="1">
    <source>
        <dbReference type="ARBA" id="ARBA00023002"/>
    </source>
</evidence>
<dbReference type="PANTHER" id="PTHR43625:SF78">
    <property type="entry name" value="PYRIDOXAL REDUCTASE-RELATED"/>
    <property type="match status" value="1"/>
</dbReference>
<dbReference type="EMBL" id="JBEVYD010000004">
    <property type="protein sequence ID" value="KAL3233829.1"/>
    <property type="molecule type" value="Genomic_DNA"/>
</dbReference>
<evidence type="ECO:0000313" key="3">
    <source>
        <dbReference type="EMBL" id="KAL3233829.1"/>
    </source>
</evidence>
<evidence type="ECO:0000313" key="4">
    <source>
        <dbReference type="Proteomes" id="UP001623330"/>
    </source>
</evidence>
<dbReference type="InterPro" id="IPR036812">
    <property type="entry name" value="NAD(P)_OxRdtase_dom_sf"/>
</dbReference>
<dbReference type="PANTHER" id="PTHR43625">
    <property type="entry name" value="AFLATOXIN B1 ALDEHYDE REDUCTASE"/>
    <property type="match status" value="1"/>
</dbReference>